<evidence type="ECO:0000256" key="1">
    <source>
        <dbReference type="ARBA" id="ARBA00022729"/>
    </source>
</evidence>
<feature type="compositionally biased region" description="Low complexity" evidence="2">
    <location>
        <begin position="32"/>
        <end position="43"/>
    </location>
</feature>
<evidence type="ECO:0000313" key="5">
    <source>
        <dbReference type="Proteomes" id="UP001596250"/>
    </source>
</evidence>
<reference evidence="5" key="1">
    <citation type="journal article" date="2019" name="Int. J. Syst. Evol. Microbiol.">
        <title>The Global Catalogue of Microorganisms (GCM) 10K type strain sequencing project: providing services to taxonomists for standard genome sequencing and annotation.</title>
        <authorList>
            <consortium name="The Broad Institute Genomics Platform"/>
            <consortium name="The Broad Institute Genome Sequencing Center for Infectious Disease"/>
            <person name="Wu L."/>
            <person name="Ma J."/>
        </authorList>
    </citation>
    <scope>NUCLEOTIDE SEQUENCE [LARGE SCALE GENOMIC DNA]</scope>
    <source>
        <strain evidence="5">CCM 8749</strain>
    </source>
</reference>
<dbReference type="Gene3D" id="3.40.190.10">
    <property type="entry name" value="Periplasmic binding protein-like II"/>
    <property type="match status" value="2"/>
</dbReference>
<dbReference type="PANTHER" id="PTHR43649">
    <property type="entry name" value="ARABINOSE-BINDING PROTEIN-RELATED"/>
    <property type="match status" value="1"/>
</dbReference>
<name>A0ABW1IS57_9BACL</name>
<feature type="region of interest" description="Disordered" evidence="2">
    <location>
        <begin position="30"/>
        <end position="58"/>
    </location>
</feature>
<proteinExistence type="predicted"/>
<dbReference type="EMBL" id="JBHSQV010000168">
    <property type="protein sequence ID" value="MFC5987673.1"/>
    <property type="molecule type" value="Genomic_DNA"/>
</dbReference>
<feature type="signal peptide" evidence="3">
    <location>
        <begin position="1"/>
        <end position="21"/>
    </location>
</feature>
<dbReference type="InterPro" id="IPR050490">
    <property type="entry name" value="Bact_solute-bd_prot1"/>
</dbReference>
<evidence type="ECO:0008006" key="6">
    <source>
        <dbReference type="Google" id="ProtNLM"/>
    </source>
</evidence>
<protein>
    <recommendedName>
        <fullName evidence="6">ABC transporter substrate-binding protein</fullName>
    </recommendedName>
</protein>
<accession>A0ABW1IS57</accession>
<dbReference type="Proteomes" id="UP001596250">
    <property type="component" value="Unassembled WGS sequence"/>
</dbReference>
<dbReference type="PROSITE" id="PS51257">
    <property type="entry name" value="PROKAR_LIPOPROTEIN"/>
    <property type="match status" value="1"/>
</dbReference>
<dbReference type="PANTHER" id="PTHR43649:SF33">
    <property type="entry name" value="POLYGALACTURONAN_RHAMNOGALACTURONAN-BINDING PROTEIN YTCQ"/>
    <property type="match status" value="1"/>
</dbReference>
<evidence type="ECO:0000313" key="4">
    <source>
        <dbReference type="EMBL" id="MFC5987673.1"/>
    </source>
</evidence>
<keyword evidence="5" id="KW-1185">Reference proteome</keyword>
<dbReference type="SUPFAM" id="SSF53850">
    <property type="entry name" value="Periplasmic binding protein-like II"/>
    <property type="match status" value="1"/>
</dbReference>
<dbReference type="RefSeq" id="WP_379895083.1">
    <property type="nucleotide sequence ID" value="NZ_CBCSCT010000033.1"/>
</dbReference>
<comment type="caution">
    <text evidence="4">The sequence shown here is derived from an EMBL/GenBank/DDBJ whole genome shotgun (WGS) entry which is preliminary data.</text>
</comment>
<evidence type="ECO:0000256" key="3">
    <source>
        <dbReference type="SAM" id="SignalP"/>
    </source>
</evidence>
<gene>
    <name evidence="4" type="ORF">ACFPXP_14800</name>
</gene>
<feature type="chain" id="PRO_5045535694" description="ABC transporter substrate-binding protein" evidence="3">
    <location>
        <begin position="22"/>
        <end position="547"/>
    </location>
</feature>
<sequence length="547" mass="61690">MRKLGIKMVLLWVMMFSVALTACTNGGGNGNTGNSSNTGGTNNETPPSSEMGKEDGGESGREVLTLNWFVHSNGDAVLPQGDQDFIRKTIEEKFSVKLNIQHMPMGTDYESKLSLLMASGDTPDLFASTGIASQKFIADGVTADLTPFISPQTMPNYFKWVSELELERYGVENKFARAPLVFPRNVYRSYYIRQDWLDNLALEMPTNYEEMMEVARAFTFDDPDGNNRDDTYGLGAAGNGTSVSWDFPQWIKNGLIGALMVKDNKYVDNQSDLSVQNVLQDIKDMMEEGTVDPDWFLTKGTEHIDKAAGGKVGIIVGGTRNFAFDSDPTSLQNRTKAIQPEANWMPFHPFAETGTWTENLPDTAFMFSSKTAEQEPKKLERQAQILDWMASEEGFLLINYGQEGKHYIREGNQIRITEEHVSAVQKDIIEQGNFQQFYQFFYLHNPEADPLGLEIVDERLSERDQQIIDTIKSYKLYPSIGTNVAPPSGFNLADFRAKMREYQVQILFDEPDASNWPTYHEELMTEYGGQQMIDTYEEQIRAAGIIQ</sequence>
<evidence type="ECO:0000256" key="2">
    <source>
        <dbReference type="SAM" id="MobiDB-lite"/>
    </source>
</evidence>
<keyword evidence="1 3" id="KW-0732">Signal</keyword>
<organism evidence="4 5">
    <name type="scientific">Marinicrinis lubricantis</name>
    <dbReference type="NCBI Taxonomy" id="2086470"/>
    <lineage>
        <taxon>Bacteria</taxon>
        <taxon>Bacillati</taxon>
        <taxon>Bacillota</taxon>
        <taxon>Bacilli</taxon>
        <taxon>Bacillales</taxon>
        <taxon>Paenibacillaceae</taxon>
    </lineage>
</organism>